<evidence type="ECO:0000256" key="5">
    <source>
        <dbReference type="ARBA" id="ARBA00022692"/>
    </source>
</evidence>
<gene>
    <name evidence="17" type="ORF">RUM44_000368</name>
</gene>
<feature type="chain" id="PRO_5046498567" evidence="14">
    <location>
        <begin position="19"/>
        <end position="674"/>
    </location>
</feature>
<reference evidence="17 18" key="1">
    <citation type="submission" date="2023-09" db="EMBL/GenBank/DDBJ databases">
        <title>Genomes of two closely related lineages of the louse Polyplax serrata with different host specificities.</title>
        <authorList>
            <person name="Martinu J."/>
            <person name="Tarabai H."/>
            <person name="Stefka J."/>
            <person name="Hypsa V."/>
        </authorList>
    </citation>
    <scope>NUCLEOTIDE SEQUENCE [LARGE SCALE GENOMIC DNA]</scope>
    <source>
        <strain evidence="17">98ZLc_SE</strain>
    </source>
</reference>
<name>A0ABR1B5A5_POLSC</name>
<dbReference type="PROSITE" id="PS51257">
    <property type="entry name" value="PROKAR_LIPOPROTEIN"/>
    <property type="match status" value="1"/>
</dbReference>
<evidence type="ECO:0000256" key="7">
    <source>
        <dbReference type="ARBA" id="ARBA00023065"/>
    </source>
</evidence>
<accession>A0ABR1B5A5</accession>
<dbReference type="Proteomes" id="UP001359485">
    <property type="component" value="Unassembled WGS sequence"/>
</dbReference>
<dbReference type="PANTHER" id="PTHR42643:SF32">
    <property type="entry name" value="IONOTROPIC RECEPTOR 31A, ISOFORM C-RELATED"/>
    <property type="match status" value="1"/>
</dbReference>
<dbReference type="Pfam" id="PF10613">
    <property type="entry name" value="Lig_chan-Glu_bd"/>
    <property type="match status" value="1"/>
</dbReference>
<feature type="transmembrane region" description="Helical" evidence="13">
    <location>
        <begin position="330"/>
        <end position="351"/>
    </location>
</feature>
<evidence type="ECO:0000256" key="1">
    <source>
        <dbReference type="ARBA" id="ARBA00004651"/>
    </source>
</evidence>
<evidence type="ECO:0000256" key="8">
    <source>
        <dbReference type="ARBA" id="ARBA00023136"/>
    </source>
</evidence>
<keyword evidence="5 13" id="KW-0812">Transmembrane</keyword>
<feature type="transmembrane region" description="Helical" evidence="13">
    <location>
        <begin position="583"/>
        <end position="603"/>
    </location>
</feature>
<evidence type="ECO:0000259" key="15">
    <source>
        <dbReference type="Pfam" id="PF00060"/>
    </source>
</evidence>
<evidence type="ECO:0000256" key="10">
    <source>
        <dbReference type="ARBA" id="ARBA00023180"/>
    </source>
</evidence>
<comment type="subcellular location">
    <subcellularLocation>
        <location evidence="1">Cell membrane</location>
        <topology evidence="1">Multi-pass membrane protein</topology>
    </subcellularLocation>
</comment>
<keyword evidence="4" id="KW-1003">Cell membrane</keyword>
<keyword evidence="12" id="KW-0407">Ion channel</keyword>
<evidence type="ECO:0000256" key="6">
    <source>
        <dbReference type="ARBA" id="ARBA00022989"/>
    </source>
</evidence>
<feature type="signal peptide" evidence="14">
    <location>
        <begin position="1"/>
        <end position="18"/>
    </location>
</feature>
<evidence type="ECO:0000256" key="2">
    <source>
        <dbReference type="ARBA" id="ARBA00008685"/>
    </source>
</evidence>
<evidence type="ECO:0000256" key="14">
    <source>
        <dbReference type="SAM" id="SignalP"/>
    </source>
</evidence>
<organism evidence="17 18">
    <name type="scientific">Polyplax serrata</name>
    <name type="common">Common mouse louse</name>
    <dbReference type="NCBI Taxonomy" id="468196"/>
    <lineage>
        <taxon>Eukaryota</taxon>
        <taxon>Metazoa</taxon>
        <taxon>Ecdysozoa</taxon>
        <taxon>Arthropoda</taxon>
        <taxon>Hexapoda</taxon>
        <taxon>Insecta</taxon>
        <taxon>Pterygota</taxon>
        <taxon>Neoptera</taxon>
        <taxon>Paraneoptera</taxon>
        <taxon>Psocodea</taxon>
        <taxon>Troctomorpha</taxon>
        <taxon>Phthiraptera</taxon>
        <taxon>Anoplura</taxon>
        <taxon>Polyplacidae</taxon>
        <taxon>Polyplax</taxon>
    </lineage>
</organism>
<protein>
    <submittedName>
        <fullName evidence="17">Uncharacterized protein</fullName>
    </submittedName>
</protein>
<evidence type="ECO:0000256" key="12">
    <source>
        <dbReference type="ARBA" id="ARBA00023303"/>
    </source>
</evidence>
<keyword evidence="6 13" id="KW-1133">Transmembrane helix</keyword>
<keyword evidence="18" id="KW-1185">Reference proteome</keyword>
<keyword evidence="10" id="KW-0325">Glycoprotein</keyword>
<keyword evidence="7" id="KW-0406">Ion transport</keyword>
<evidence type="ECO:0000313" key="17">
    <source>
        <dbReference type="EMBL" id="KAK6635119.1"/>
    </source>
</evidence>
<feature type="domain" description="Ionotropic glutamate receptor C-terminal" evidence="15">
    <location>
        <begin position="328"/>
        <end position="594"/>
    </location>
</feature>
<dbReference type="Gene3D" id="1.10.287.70">
    <property type="match status" value="1"/>
</dbReference>
<feature type="transmembrane region" description="Helical" evidence="13">
    <location>
        <begin position="395"/>
        <end position="417"/>
    </location>
</feature>
<sequence>MARLVAWFLWHFATIACAVYETDVLVNLTLVFVSYHPSNCIKLIHNRNTTDMENYQVFQVFKALASRMKETVGVYAYDVYMETQKDSLEGDQARHNCLNPAKYVIGEPFSKNDFTKLTKSVAMDNGFWFIILNSSVSEFFEDAKTPFNSELIVAKIKSRDRIEFREVYRVDENYPRRIYNYGVWTIEEGLLLNKQRLYARRSDLEGKLIRAGYIENWPMSSLRNGLWDGFFPRIWKEIEAQINCTTQPYRSVDNATGVLKTNGSWNGLVGMLLRGEIDVIVSETTMDYDRSTVLKFSRPILISNYQVFFCALASDLKWTAVLYPFSRSTWMAVCSWLIAGTLTISICHYLARKRIPSYINKEEDGFTPVVSFFFILQSLCQQGYPTVPRLASGKIIFLTSYLLSAVLIPSYSAWLIYSLTHHVPNKPFNSFEEFLSLGRYELNIIKHSAEQTYFKRSMNTLHRMVYATVKKNKQRVQSVKEGLERTFCQMGQQAFFGVEAIVKMYLQQSTLHSCCHIVTFSKPLSPVYQSLGFLKDYPYSQLINYKLQRLFTTGVIDNIQKHFHYKRHMAQSYKEVEVGIKDVFQIFILLLLGLGFAMFFFLIERIYARKTRRSKLKTIFRDISQHTNAVGGNYEKQLRGCGGSVRLWPGELFSQLRVRADRFYAAADAAILLV</sequence>
<feature type="domain" description="Ionotropic glutamate receptor L-glutamate and glycine-binding" evidence="16">
    <location>
        <begin position="225"/>
        <end position="303"/>
    </location>
</feature>
<keyword evidence="8 13" id="KW-0472">Membrane</keyword>
<keyword evidence="9" id="KW-0675">Receptor</keyword>
<keyword evidence="3" id="KW-0813">Transport</keyword>
<dbReference type="InterPro" id="IPR052192">
    <property type="entry name" value="Insect_Ionotropic_Sensory_Rcpt"/>
</dbReference>
<dbReference type="SUPFAM" id="SSF53850">
    <property type="entry name" value="Periplasmic binding protein-like II"/>
    <property type="match status" value="1"/>
</dbReference>
<evidence type="ECO:0000259" key="16">
    <source>
        <dbReference type="Pfam" id="PF10613"/>
    </source>
</evidence>
<evidence type="ECO:0000256" key="4">
    <source>
        <dbReference type="ARBA" id="ARBA00022475"/>
    </source>
</evidence>
<dbReference type="Gene3D" id="3.40.190.10">
    <property type="entry name" value="Periplasmic binding protein-like II"/>
    <property type="match status" value="1"/>
</dbReference>
<proteinExistence type="inferred from homology"/>
<keyword evidence="14" id="KW-0732">Signal</keyword>
<dbReference type="PANTHER" id="PTHR42643">
    <property type="entry name" value="IONOTROPIC RECEPTOR 20A-RELATED"/>
    <property type="match status" value="1"/>
</dbReference>
<evidence type="ECO:0000256" key="3">
    <source>
        <dbReference type="ARBA" id="ARBA00022448"/>
    </source>
</evidence>
<evidence type="ECO:0000256" key="13">
    <source>
        <dbReference type="SAM" id="Phobius"/>
    </source>
</evidence>
<keyword evidence="11" id="KW-1071">Ligand-gated ion channel</keyword>
<comment type="caution">
    <text evidence="17">The sequence shown here is derived from an EMBL/GenBank/DDBJ whole genome shotgun (WGS) entry which is preliminary data.</text>
</comment>
<dbReference type="InterPro" id="IPR019594">
    <property type="entry name" value="Glu/Gly-bd"/>
</dbReference>
<evidence type="ECO:0000313" key="18">
    <source>
        <dbReference type="Proteomes" id="UP001359485"/>
    </source>
</evidence>
<dbReference type="Pfam" id="PF00060">
    <property type="entry name" value="Lig_chan"/>
    <property type="match status" value="1"/>
</dbReference>
<comment type="similarity">
    <text evidence="2">Belongs to the glutamate-gated ion channel (TC 1.A.10.1) family.</text>
</comment>
<evidence type="ECO:0000256" key="11">
    <source>
        <dbReference type="ARBA" id="ARBA00023286"/>
    </source>
</evidence>
<evidence type="ECO:0000256" key="9">
    <source>
        <dbReference type="ARBA" id="ARBA00023170"/>
    </source>
</evidence>
<dbReference type="EMBL" id="JAWJWF010000003">
    <property type="protein sequence ID" value="KAK6635119.1"/>
    <property type="molecule type" value="Genomic_DNA"/>
</dbReference>
<dbReference type="InterPro" id="IPR001320">
    <property type="entry name" value="Iontro_rcpt_C"/>
</dbReference>